<evidence type="ECO:0000313" key="2">
    <source>
        <dbReference type="EMBL" id="QAA34752.1"/>
    </source>
</evidence>
<keyword evidence="1" id="KW-1133">Transmembrane helix</keyword>
<gene>
    <name evidence="2" type="ORF">C1I91_25680</name>
</gene>
<evidence type="ECO:0000256" key="1">
    <source>
        <dbReference type="SAM" id="Phobius"/>
    </source>
</evidence>
<protein>
    <submittedName>
        <fullName evidence="2">Uncharacterized protein</fullName>
    </submittedName>
</protein>
<name>A0A3R5UIN0_9CLOT</name>
<sequence length="141" mass="16081">MTINKKIAFLISLLVLNTLCLYTFINVKANTASSDASDIAINGGILNEKRGEPSYDYIIGNDYLPHFRVFFWVDKSAKNYFPYADKDIDTDVSKHGPVDKWFVGETSEVKGNEKLVYIYVPKTFVILQGEGFQNKIHLEYN</sequence>
<keyword evidence="3" id="KW-1185">Reference proteome</keyword>
<proteinExistence type="predicted"/>
<dbReference type="Proteomes" id="UP000286268">
    <property type="component" value="Chromosome"/>
</dbReference>
<reference evidence="2 3" key="1">
    <citation type="submission" date="2018-01" db="EMBL/GenBank/DDBJ databases">
        <title>Genome Sequencing and Assembly of Anaerobacter polyendosporus strain CT4.</title>
        <authorList>
            <person name="Tachaapaikoon C."/>
            <person name="Sutheeworapong S."/>
            <person name="Jenjaroenpun P."/>
            <person name="Wongsurawat T."/>
            <person name="Nookeaw I."/>
            <person name="Cheawchanlertfa P."/>
            <person name="Kosugi A."/>
            <person name="Cheevadhanarak S."/>
            <person name="Ratanakhanokchai K."/>
        </authorList>
    </citation>
    <scope>NUCLEOTIDE SEQUENCE [LARGE SCALE GENOMIC DNA]</scope>
    <source>
        <strain evidence="2 3">CT4</strain>
    </source>
</reference>
<dbReference type="OrthoDB" id="1932283at2"/>
<dbReference type="KEGG" id="cmah:C1I91_25680"/>
<dbReference type="AlphaFoldDB" id="A0A3R5UIN0"/>
<feature type="transmembrane region" description="Helical" evidence="1">
    <location>
        <begin position="7"/>
        <end position="25"/>
    </location>
</feature>
<accession>A0A3R5UIN0</accession>
<dbReference type="RefSeq" id="WP_128215464.1">
    <property type="nucleotide sequence ID" value="NZ_CP025746.1"/>
</dbReference>
<keyword evidence="1" id="KW-0472">Membrane</keyword>
<organism evidence="2 3">
    <name type="scientific">Clostridium manihotivorum</name>
    <dbReference type="NCBI Taxonomy" id="2320868"/>
    <lineage>
        <taxon>Bacteria</taxon>
        <taxon>Bacillati</taxon>
        <taxon>Bacillota</taxon>
        <taxon>Clostridia</taxon>
        <taxon>Eubacteriales</taxon>
        <taxon>Clostridiaceae</taxon>
        <taxon>Clostridium</taxon>
    </lineage>
</organism>
<dbReference type="EMBL" id="CP025746">
    <property type="protein sequence ID" value="QAA34752.1"/>
    <property type="molecule type" value="Genomic_DNA"/>
</dbReference>
<keyword evidence="1" id="KW-0812">Transmembrane</keyword>
<evidence type="ECO:0000313" key="3">
    <source>
        <dbReference type="Proteomes" id="UP000286268"/>
    </source>
</evidence>